<evidence type="ECO:0000256" key="1">
    <source>
        <dbReference type="ARBA" id="ARBA00022691"/>
    </source>
</evidence>
<dbReference type="OrthoDB" id="9782387at2"/>
<dbReference type="Gene3D" id="3.20.20.70">
    <property type="entry name" value="Aldolase class I"/>
    <property type="match status" value="1"/>
</dbReference>
<dbReference type="SFLD" id="SFLDG01067">
    <property type="entry name" value="SPASM/twitch_domain_containing"/>
    <property type="match status" value="1"/>
</dbReference>
<dbReference type="Proteomes" id="UP000196365">
    <property type="component" value="Unassembled WGS sequence"/>
</dbReference>
<dbReference type="PANTHER" id="PTHR11228:SF27">
    <property type="entry name" value="GLYCYL-RADICAL ENZYME ACTIVATING ENZYME MJ1227-RELATED"/>
    <property type="match status" value="1"/>
</dbReference>
<dbReference type="InterPro" id="IPR012840">
    <property type="entry name" value="NrdG2"/>
</dbReference>
<dbReference type="InterPro" id="IPR058240">
    <property type="entry name" value="rSAM_sf"/>
</dbReference>
<name>A0A1T4NHL5_9FIRM</name>
<feature type="domain" description="Radical SAM core" evidence="5">
    <location>
        <begin position="13"/>
        <end position="228"/>
    </location>
</feature>
<evidence type="ECO:0000256" key="2">
    <source>
        <dbReference type="ARBA" id="ARBA00022723"/>
    </source>
</evidence>
<dbReference type="GO" id="GO:0046872">
    <property type="term" value="F:metal ion binding"/>
    <property type="evidence" value="ECO:0007669"/>
    <property type="project" value="UniProtKB-KW"/>
</dbReference>
<evidence type="ECO:0000313" key="6">
    <source>
        <dbReference type="EMBL" id="SJZ78613.1"/>
    </source>
</evidence>
<accession>A0A1T4NHL5</accession>
<dbReference type="InterPro" id="IPR050377">
    <property type="entry name" value="Radical_SAM_PqqE_MftC-like"/>
</dbReference>
<reference evidence="6 7" key="1">
    <citation type="submission" date="2017-02" db="EMBL/GenBank/DDBJ databases">
        <authorList>
            <person name="Peterson S.W."/>
        </authorList>
    </citation>
    <scope>NUCLEOTIDE SEQUENCE [LARGE SCALE GENOMIC DNA]</scope>
    <source>
        <strain evidence="6 7">DSM 15102</strain>
    </source>
</reference>
<evidence type="ECO:0000313" key="7">
    <source>
        <dbReference type="Proteomes" id="UP000196365"/>
    </source>
</evidence>
<evidence type="ECO:0000259" key="5">
    <source>
        <dbReference type="PROSITE" id="PS51918"/>
    </source>
</evidence>
<keyword evidence="7" id="KW-1185">Reference proteome</keyword>
<proteinExistence type="predicted"/>
<keyword evidence="2" id="KW-0479">Metal-binding</keyword>
<dbReference type="AlphaFoldDB" id="A0A1T4NHL5"/>
<dbReference type="PANTHER" id="PTHR11228">
    <property type="entry name" value="RADICAL SAM DOMAIN PROTEIN"/>
    <property type="match status" value="1"/>
</dbReference>
<sequence length="228" mass="26599">MNFKGFEKLSFIDYPEKICTVLFTAGCNFRCPYCHNSPLIYNQGETITECFVFDYLEKRKKILDAVCISGGEPTLHNTLYSFIQKIKEKGFLVKLDTNGTHPEILKKLIKENLVDYIAMDIKAPFDKYPIVTRKKISIHAIKESIDLLQQSSIDYEFRTTLCKELLTQEDILKIAEYLKGSKRYFLQNFKDGSTILDGQNKFQPFSKKELKIIEEQIKGYFPLFKIRN</sequence>
<dbReference type="InterPro" id="IPR007197">
    <property type="entry name" value="rSAM"/>
</dbReference>
<keyword evidence="6" id="KW-0456">Lyase</keyword>
<dbReference type="GO" id="GO:0051536">
    <property type="term" value="F:iron-sulfur cluster binding"/>
    <property type="evidence" value="ECO:0007669"/>
    <property type="project" value="UniProtKB-KW"/>
</dbReference>
<protein>
    <submittedName>
        <fullName evidence="6">Pyruvate formate lyase activating enzyme</fullName>
    </submittedName>
</protein>
<dbReference type="CDD" id="cd01335">
    <property type="entry name" value="Radical_SAM"/>
    <property type="match status" value="1"/>
</dbReference>
<dbReference type="Pfam" id="PF04055">
    <property type="entry name" value="Radical_SAM"/>
    <property type="match status" value="1"/>
</dbReference>
<keyword evidence="6" id="KW-0670">Pyruvate</keyword>
<evidence type="ECO:0000256" key="3">
    <source>
        <dbReference type="ARBA" id="ARBA00023004"/>
    </source>
</evidence>
<dbReference type="InterPro" id="IPR013785">
    <property type="entry name" value="Aldolase_TIM"/>
</dbReference>
<dbReference type="SFLD" id="SFLDS00029">
    <property type="entry name" value="Radical_SAM"/>
    <property type="match status" value="1"/>
</dbReference>
<dbReference type="GO" id="GO:0016829">
    <property type="term" value="F:lyase activity"/>
    <property type="evidence" value="ECO:0007669"/>
    <property type="project" value="UniProtKB-KW"/>
</dbReference>
<dbReference type="PROSITE" id="PS51918">
    <property type="entry name" value="RADICAL_SAM"/>
    <property type="match status" value="1"/>
</dbReference>
<dbReference type="SUPFAM" id="SSF102114">
    <property type="entry name" value="Radical SAM enzymes"/>
    <property type="match status" value="1"/>
</dbReference>
<keyword evidence="3" id="KW-0408">Iron</keyword>
<dbReference type="SFLD" id="SFLDG01094">
    <property type="entry name" value="Uncharacterised_Radical_SAM_Su"/>
    <property type="match status" value="1"/>
</dbReference>
<dbReference type="EMBL" id="FUWV01000011">
    <property type="protein sequence ID" value="SJZ78613.1"/>
    <property type="molecule type" value="Genomic_DNA"/>
</dbReference>
<evidence type="ECO:0000256" key="4">
    <source>
        <dbReference type="ARBA" id="ARBA00023014"/>
    </source>
</evidence>
<keyword evidence="1" id="KW-0949">S-adenosyl-L-methionine</keyword>
<gene>
    <name evidence="6" type="ORF">SAMN02745973_01682</name>
</gene>
<keyword evidence="4" id="KW-0411">Iron-sulfur</keyword>
<dbReference type="NCBIfam" id="TIGR02495">
    <property type="entry name" value="NrdG2"/>
    <property type="match status" value="1"/>
</dbReference>
<organism evidence="6 7">
    <name type="scientific">Garciella nitratireducens DSM 15102</name>
    <dbReference type="NCBI Taxonomy" id="1121911"/>
    <lineage>
        <taxon>Bacteria</taxon>
        <taxon>Bacillati</taxon>
        <taxon>Bacillota</taxon>
        <taxon>Clostridia</taxon>
        <taxon>Eubacteriales</taxon>
        <taxon>Eubacteriaceae</taxon>
        <taxon>Garciella</taxon>
    </lineage>
</organism>
<dbReference type="RefSeq" id="WP_087679078.1">
    <property type="nucleotide sequence ID" value="NZ_FUWV01000011.1"/>
</dbReference>